<dbReference type="eggNOG" id="ENOG502SSR5">
    <property type="taxonomic scope" value="Eukaryota"/>
</dbReference>
<dbReference type="Proteomes" id="UP000190312">
    <property type="component" value="Unassembled WGS sequence"/>
</dbReference>
<evidence type="ECO:0000313" key="6">
    <source>
        <dbReference type="EMBL" id="OOO05160.1"/>
    </source>
</evidence>
<dbReference type="PROSITE" id="PS51891">
    <property type="entry name" value="CENP_V_GFA"/>
    <property type="match status" value="1"/>
</dbReference>
<dbReference type="Pfam" id="PF04828">
    <property type="entry name" value="GFA"/>
    <property type="match status" value="1"/>
</dbReference>
<organism evidence="6 7">
    <name type="scientific">Aspergillus oryzae</name>
    <name type="common">Yellow koji mold</name>
    <dbReference type="NCBI Taxonomy" id="5062"/>
    <lineage>
        <taxon>Eukaryota</taxon>
        <taxon>Fungi</taxon>
        <taxon>Dikarya</taxon>
        <taxon>Ascomycota</taxon>
        <taxon>Pezizomycotina</taxon>
        <taxon>Eurotiomycetes</taxon>
        <taxon>Eurotiomycetidae</taxon>
        <taxon>Eurotiales</taxon>
        <taxon>Aspergillaceae</taxon>
        <taxon>Aspergillus</taxon>
        <taxon>Aspergillus subgen. Circumdati</taxon>
    </lineage>
</organism>
<keyword evidence="2" id="KW-0479">Metal-binding</keyword>
<dbReference type="VEuPathDB" id="FungiDB:AO090113000152"/>
<dbReference type="InterPro" id="IPR006913">
    <property type="entry name" value="CENP-V/GFA"/>
</dbReference>
<dbReference type="Gene3D" id="3.90.1590.10">
    <property type="entry name" value="glutathione-dependent formaldehyde- activating enzyme (gfa)"/>
    <property type="match status" value="1"/>
</dbReference>
<evidence type="ECO:0000256" key="3">
    <source>
        <dbReference type="ARBA" id="ARBA00022833"/>
    </source>
</evidence>
<comment type="similarity">
    <text evidence="1">Belongs to the Gfa family.</text>
</comment>
<dbReference type="InterPro" id="IPR011057">
    <property type="entry name" value="Mss4-like_sf"/>
</dbReference>
<dbReference type="SUPFAM" id="SSF51316">
    <property type="entry name" value="Mss4-like"/>
    <property type="match status" value="1"/>
</dbReference>
<keyword evidence="3" id="KW-0862">Zinc</keyword>
<dbReference type="SUPFAM" id="SSF81383">
    <property type="entry name" value="F-box domain"/>
    <property type="match status" value="1"/>
</dbReference>
<accession>A0A1S9D7V7</accession>
<protein>
    <submittedName>
        <fullName evidence="6">Glutathione-dependent formaldehyde-activating GFA</fullName>
    </submittedName>
</protein>
<dbReference type="PANTHER" id="PTHR33337:SF30">
    <property type="entry name" value="DUF636 DOMAIN PROTEIN (AFU_ORTHOLOGUE AFUA_1G03180)"/>
    <property type="match status" value="1"/>
</dbReference>
<evidence type="ECO:0000256" key="2">
    <source>
        <dbReference type="ARBA" id="ARBA00022723"/>
    </source>
</evidence>
<evidence type="ECO:0000256" key="4">
    <source>
        <dbReference type="ARBA" id="ARBA00023239"/>
    </source>
</evidence>
<feature type="domain" description="CENP-V/GFA" evidence="5">
    <location>
        <begin position="368"/>
        <end position="492"/>
    </location>
</feature>
<dbReference type="GO" id="GO:0016846">
    <property type="term" value="F:carbon-sulfur lyase activity"/>
    <property type="evidence" value="ECO:0007669"/>
    <property type="project" value="InterPro"/>
</dbReference>
<sequence length="508" mass="58140">MELDSTTKALSLWEILHPILLNLDMRTLHHAQRVCRVWYHIITRSRSLQQALFFLPVEESQATGPVKRIDQINPLLKEILWPQLSWLATSARKLKFSERRRQAKERGIPTLRSETASWRRMLIRQPPPITIGIQGEDEDDADSPAPTIYYNEDISTECLWALTEISTFADHCFVQCIFSGDDGWKEIYPPEQVDLVSEQDLQKCDMLLVGHCPPNYLLRMIQWILRYAYYDPRLSLRVDIHPPMLDFYYRFNLSGSLVMDGWVFVIANHHGPIWTYNVDDMALGKAPILESYMHKTQLNPLTEQEATAVKHIVDDGSLARTVGSTTSYTDRLVRVIAKLVDKGILPKFTLEEHEIIYRIVLSLLLVMVVGGCFCGKIRVEYNGEPIISALCHCYDCRKLTGTLFTYSFVVHKADLKITGSPKEVAKRADSGNHIKNYFCSDCGTPIYGHKITASGTPEEITILRAGVFDDLEFLDRHRPKAEIYRLGRVKWMCPLEGADQFIGMPPLP</sequence>
<dbReference type="VEuPathDB" id="FungiDB:AO090023000065"/>
<dbReference type="OrthoDB" id="3800738at2759"/>
<evidence type="ECO:0000256" key="1">
    <source>
        <dbReference type="ARBA" id="ARBA00005495"/>
    </source>
</evidence>
<evidence type="ECO:0000259" key="5">
    <source>
        <dbReference type="PROSITE" id="PS51891"/>
    </source>
</evidence>
<dbReference type="InterPro" id="IPR036047">
    <property type="entry name" value="F-box-like_dom_sf"/>
</dbReference>
<comment type="caution">
    <text evidence="6">The sequence shown here is derived from an EMBL/GenBank/DDBJ whole genome shotgun (WGS) entry which is preliminary data.</text>
</comment>
<name>A0A1S9D7V7_ASPOZ</name>
<evidence type="ECO:0000313" key="7">
    <source>
        <dbReference type="Proteomes" id="UP000190312"/>
    </source>
</evidence>
<gene>
    <name evidence="6" type="ORF">OAory_01066760</name>
</gene>
<dbReference type="GO" id="GO:0046872">
    <property type="term" value="F:metal ion binding"/>
    <property type="evidence" value="ECO:0007669"/>
    <property type="project" value="UniProtKB-KW"/>
</dbReference>
<dbReference type="EMBL" id="MKZY01000009">
    <property type="protein sequence ID" value="OOO05160.1"/>
    <property type="molecule type" value="Genomic_DNA"/>
</dbReference>
<proteinExistence type="inferred from homology"/>
<dbReference type="PANTHER" id="PTHR33337">
    <property type="entry name" value="GFA DOMAIN-CONTAINING PROTEIN"/>
    <property type="match status" value="1"/>
</dbReference>
<dbReference type="AlphaFoldDB" id="A0A1S9D7V7"/>
<reference evidence="6 7" key="1">
    <citation type="submission" date="2016-10" db="EMBL/GenBank/DDBJ databases">
        <title>Genome sequencing of Aspergillus oryzae BCC7051.</title>
        <authorList>
            <person name="Thammarongtham C."/>
            <person name="Vorapreeda T."/>
            <person name="Nookaew I."/>
            <person name="Srisuk T."/>
            <person name="Land M."/>
            <person name="Jeennor S."/>
            <person name="Laoteng K."/>
        </authorList>
    </citation>
    <scope>NUCLEOTIDE SEQUENCE [LARGE SCALE GENOMIC DNA]</scope>
    <source>
        <strain evidence="6 7">BCC7051</strain>
    </source>
</reference>
<keyword evidence="4" id="KW-0456">Lyase</keyword>